<gene>
    <name evidence="4" type="ORF">N7532_001869</name>
</gene>
<protein>
    <submittedName>
        <fullName evidence="4">Uncharacterized protein</fullName>
    </submittedName>
</protein>
<keyword evidence="2" id="KW-0812">Transmembrane</keyword>
<sequence>MFSTRRPWSLLGVLAIFFCATSCLAASDSRKCYNPDSSQATADVPCTDDDVTFCCNKGDICMSNGLCYLQQSSGFALSRASCTDLSWSSCGSYKYCYDYNKNSGFPIVAANFAGNKTVHCCGTATYDNGTVSCPMSSVSVPVGTVIPGRAALAVSSTSNSTNSSCPDSSSGSSSSSSSSSRETAIGAGVGVPLGVIAIASLAWAFWERRGRVRALAQAQSAQSVSVYPDTAQPQQQMAYYSRPAELGAPSAELGGSEAATELSHEAGPKPSGHLLS</sequence>
<dbReference type="GeneID" id="81353342"/>
<reference evidence="4" key="2">
    <citation type="journal article" date="2023" name="IMA Fungus">
        <title>Comparative genomic study of the Penicillium genus elucidates a diverse pangenome and 15 lateral gene transfer events.</title>
        <authorList>
            <person name="Petersen C."/>
            <person name="Sorensen T."/>
            <person name="Nielsen M.R."/>
            <person name="Sondergaard T.E."/>
            <person name="Sorensen J.L."/>
            <person name="Fitzpatrick D.A."/>
            <person name="Frisvad J.C."/>
            <person name="Nielsen K.L."/>
        </authorList>
    </citation>
    <scope>NUCLEOTIDE SEQUENCE</scope>
    <source>
        <strain evidence="4">IBT 30761</strain>
    </source>
</reference>
<keyword evidence="5" id="KW-1185">Reference proteome</keyword>
<evidence type="ECO:0000256" key="1">
    <source>
        <dbReference type="SAM" id="MobiDB-lite"/>
    </source>
</evidence>
<accession>A0A9W9G3C9</accession>
<keyword evidence="2" id="KW-1133">Transmembrane helix</keyword>
<feature type="region of interest" description="Disordered" evidence="1">
    <location>
        <begin position="248"/>
        <end position="276"/>
    </location>
</feature>
<feature type="chain" id="PRO_5040969780" evidence="3">
    <location>
        <begin position="26"/>
        <end position="276"/>
    </location>
</feature>
<keyword evidence="2" id="KW-0472">Membrane</keyword>
<evidence type="ECO:0000313" key="4">
    <source>
        <dbReference type="EMBL" id="KAJ5111334.1"/>
    </source>
</evidence>
<evidence type="ECO:0000256" key="2">
    <source>
        <dbReference type="SAM" id="Phobius"/>
    </source>
</evidence>
<dbReference type="EMBL" id="JAPQKI010000002">
    <property type="protein sequence ID" value="KAJ5111334.1"/>
    <property type="molecule type" value="Genomic_DNA"/>
</dbReference>
<dbReference type="Proteomes" id="UP001149074">
    <property type="component" value="Unassembled WGS sequence"/>
</dbReference>
<evidence type="ECO:0000313" key="5">
    <source>
        <dbReference type="Proteomes" id="UP001149074"/>
    </source>
</evidence>
<feature type="transmembrane region" description="Helical" evidence="2">
    <location>
        <begin position="184"/>
        <end position="206"/>
    </location>
</feature>
<dbReference type="AlphaFoldDB" id="A0A9W9G3C9"/>
<evidence type="ECO:0000256" key="3">
    <source>
        <dbReference type="SAM" id="SignalP"/>
    </source>
</evidence>
<name>A0A9W9G3C9_9EURO</name>
<keyword evidence="3" id="KW-0732">Signal</keyword>
<organism evidence="4 5">
    <name type="scientific">Penicillium argentinense</name>
    <dbReference type="NCBI Taxonomy" id="1131581"/>
    <lineage>
        <taxon>Eukaryota</taxon>
        <taxon>Fungi</taxon>
        <taxon>Dikarya</taxon>
        <taxon>Ascomycota</taxon>
        <taxon>Pezizomycotina</taxon>
        <taxon>Eurotiomycetes</taxon>
        <taxon>Eurotiomycetidae</taxon>
        <taxon>Eurotiales</taxon>
        <taxon>Aspergillaceae</taxon>
        <taxon>Penicillium</taxon>
    </lineage>
</organism>
<reference evidence="4" key="1">
    <citation type="submission" date="2022-11" db="EMBL/GenBank/DDBJ databases">
        <authorList>
            <person name="Petersen C."/>
        </authorList>
    </citation>
    <scope>NUCLEOTIDE SEQUENCE</scope>
    <source>
        <strain evidence="4">IBT 30761</strain>
    </source>
</reference>
<comment type="caution">
    <text evidence="4">The sequence shown here is derived from an EMBL/GenBank/DDBJ whole genome shotgun (WGS) entry which is preliminary data.</text>
</comment>
<feature type="compositionally biased region" description="Low complexity" evidence="1">
    <location>
        <begin position="156"/>
        <end position="180"/>
    </location>
</feature>
<dbReference type="RefSeq" id="XP_056479404.1">
    <property type="nucleotide sequence ID" value="XM_056614363.1"/>
</dbReference>
<feature type="region of interest" description="Disordered" evidence="1">
    <location>
        <begin position="156"/>
        <end position="181"/>
    </location>
</feature>
<feature type="signal peptide" evidence="3">
    <location>
        <begin position="1"/>
        <end position="25"/>
    </location>
</feature>
<dbReference type="OrthoDB" id="5215637at2759"/>
<proteinExistence type="predicted"/>